<dbReference type="EMBL" id="VFOM01000001">
    <property type="protein sequence ID" value="TQL47569.1"/>
    <property type="molecule type" value="Genomic_DNA"/>
</dbReference>
<name>A0A542YHJ0_9MICO</name>
<proteinExistence type="predicted"/>
<organism evidence="2 3">
    <name type="scientific">Homoserinimonas aerilata</name>
    <dbReference type="NCBI Taxonomy" id="1162970"/>
    <lineage>
        <taxon>Bacteria</taxon>
        <taxon>Bacillati</taxon>
        <taxon>Actinomycetota</taxon>
        <taxon>Actinomycetes</taxon>
        <taxon>Micrococcales</taxon>
        <taxon>Microbacteriaceae</taxon>
        <taxon>Homoserinimonas</taxon>
    </lineage>
</organism>
<evidence type="ECO:0000313" key="2">
    <source>
        <dbReference type="EMBL" id="TQL47569.1"/>
    </source>
</evidence>
<gene>
    <name evidence="2" type="ORF">FB562_0634</name>
</gene>
<reference evidence="2 3" key="1">
    <citation type="submission" date="2019-06" db="EMBL/GenBank/DDBJ databases">
        <title>Sequencing the genomes of 1000 actinobacteria strains.</title>
        <authorList>
            <person name="Klenk H.-P."/>
        </authorList>
    </citation>
    <scope>NUCLEOTIDE SEQUENCE [LARGE SCALE GENOMIC DNA]</scope>
    <source>
        <strain evidence="2 3">DSM 26477</strain>
    </source>
</reference>
<sequence>MAAVAMAIGSVLGGTASPANAGPCNYEYQGRCYTWLTSLYTCQDIFQTNAPQYRKQACTIYLNVGIMYFES</sequence>
<keyword evidence="1" id="KW-0732">Signal</keyword>
<accession>A0A542YHJ0</accession>
<dbReference type="Proteomes" id="UP000317998">
    <property type="component" value="Unassembled WGS sequence"/>
</dbReference>
<feature type="chain" id="PRO_5022079944" evidence="1">
    <location>
        <begin position="22"/>
        <end position="71"/>
    </location>
</feature>
<protein>
    <submittedName>
        <fullName evidence="2">Uncharacterized protein</fullName>
    </submittedName>
</protein>
<evidence type="ECO:0000256" key="1">
    <source>
        <dbReference type="SAM" id="SignalP"/>
    </source>
</evidence>
<dbReference type="AlphaFoldDB" id="A0A542YHJ0"/>
<comment type="caution">
    <text evidence="2">The sequence shown here is derived from an EMBL/GenBank/DDBJ whole genome shotgun (WGS) entry which is preliminary data.</text>
</comment>
<feature type="signal peptide" evidence="1">
    <location>
        <begin position="1"/>
        <end position="21"/>
    </location>
</feature>
<evidence type="ECO:0000313" key="3">
    <source>
        <dbReference type="Proteomes" id="UP000317998"/>
    </source>
</evidence>
<keyword evidence="3" id="KW-1185">Reference proteome</keyword>